<organism evidence="1 2">
    <name type="scientific">Microbacterium alkaliflavum</name>
    <dbReference type="NCBI Taxonomy" id="3248839"/>
    <lineage>
        <taxon>Bacteria</taxon>
        <taxon>Bacillati</taxon>
        <taxon>Actinomycetota</taxon>
        <taxon>Actinomycetes</taxon>
        <taxon>Micrococcales</taxon>
        <taxon>Microbacteriaceae</taxon>
        <taxon>Microbacterium</taxon>
    </lineage>
</organism>
<proteinExistence type="predicted"/>
<evidence type="ECO:0000313" key="2">
    <source>
        <dbReference type="Proteomes" id="UP001610861"/>
    </source>
</evidence>
<comment type="caution">
    <text evidence="1">The sequence shown here is derived from an EMBL/GenBank/DDBJ whole genome shotgun (WGS) entry which is preliminary data.</text>
</comment>
<name>A0ABW7Q6Z5_9MICO</name>
<dbReference type="RefSeq" id="WP_396640589.1">
    <property type="nucleotide sequence ID" value="NZ_JBIQWL010000003.1"/>
</dbReference>
<dbReference type="Proteomes" id="UP001610861">
    <property type="component" value="Unassembled WGS sequence"/>
</dbReference>
<keyword evidence="2" id="KW-1185">Reference proteome</keyword>
<dbReference type="Pfam" id="PF11392">
    <property type="entry name" value="AllH"/>
    <property type="match status" value="1"/>
</dbReference>
<dbReference type="InterPro" id="IPR021530">
    <property type="entry name" value="AllH-like"/>
</dbReference>
<evidence type="ECO:0000313" key="1">
    <source>
        <dbReference type="EMBL" id="MFH8250631.1"/>
    </source>
</evidence>
<sequence>MTTTAPPRALSLDLALSDRLRAGVVRGRVHSTFARVVNLEADDGTLVSLSARTVDDGPWAIRADVAGWAPERWTPGRRVEIGRDVVRLETDPHPALVVTDAGIWAPRIAPLPDDPAGLVPGMDVLAAIAERASTPADAFSAAVAARLRDGVGAIVRGELAGDAQTLGSGIRALLGLGPGLTPSGDDVLAGLALVATRPGSRVAVYLPALERALERRGATTTLVSRAMLRAALAGRARHSVMRLLLRLSAPADGAALHDAARAVAAIGHTSGIDLITGILAGLRLETELRGTA</sequence>
<protein>
    <submittedName>
        <fullName evidence="1">DUF2877 domain-containing protein</fullName>
    </submittedName>
</protein>
<gene>
    <name evidence="1" type="ORF">ACH3VR_09735</name>
</gene>
<dbReference type="EMBL" id="JBIQWL010000003">
    <property type="protein sequence ID" value="MFH8250631.1"/>
    <property type="molecule type" value="Genomic_DNA"/>
</dbReference>
<reference evidence="1 2" key="1">
    <citation type="submission" date="2024-09" db="EMBL/GenBank/DDBJ databases">
        <authorList>
            <person name="Pan X."/>
        </authorList>
    </citation>
    <scope>NUCLEOTIDE SEQUENCE [LARGE SCALE GENOMIC DNA]</scope>
    <source>
        <strain evidence="1 2">B2969</strain>
    </source>
</reference>
<accession>A0ABW7Q6Z5</accession>